<sequence length="200" mass="22287">MGSGPSQEDYGSYSLELYEISLQNTCVLPDIGIDESLLRYSGLNSNVELQSFSNELLNSVPGFAEKVGSGFGELTSVPNAVGLGALVISMILEILIKSNTPASEDSYSLIRRVFGEEKASGVRDKMSEYLKRNRMFINDDRQLLEEMRSLEQQLSSQLTILKNSLLHDGQMSSRGFKIWVNGASFHLQMLIHEARLNFRA</sequence>
<comment type="caution">
    <text evidence="1">The sequence shown here is derived from an EMBL/GenBank/DDBJ whole genome shotgun (WGS) entry which is preliminary data.</text>
</comment>
<reference evidence="1 2" key="1">
    <citation type="submission" date="2024-01" db="EMBL/GenBank/DDBJ databases">
        <authorList>
            <person name="Alioto T."/>
            <person name="Alioto T."/>
            <person name="Gomez Garrido J."/>
        </authorList>
    </citation>
    <scope>NUCLEOTIDE SEQUENCE [LARGE SCALE GENOMIC DNA]</scope>
</reference>
<accession>A0AAV1QGI4</accession>
<evidence type="ECO:0000313" key="1">
    <source>
        <dbReference type="EMBL" id="CAK6982635.1"/>
    </source>
</evidence>
<evidence type="ECO:0000313" key="2">
    <source>
        <dbReference type="Proteomes" id="UP001314229"/>
    </source>
</evidence>
<dbReference type="EMBL" id="CAWUFR010001064">
    <property type="protein sequence ID" value="CAK6982635.1"/>
    <property type="molecule type" value="Genomic_DNA"/>
</dbReference>
<gene>
    <name evidence="1" type="ORF">FSCOSCO3_A010344</name>
</gene>
<dbReference type="AlphaFoldDB" id="A0AAV1QGI4"/>
<keyword evidence="2" id="KW-1185">Reference proteome</keyword>
<dbReference type="Proteomes" id="UP001314229">
    <property type="component" value="Unassembled WGS sequence"/>
</dbReference>
<feature type="non-terminal residue" evidence="1">
    <location>
        <position position="200"/>
    </location>
</feature>
<name>A0AAV1QGI4_SCOSC</name>
<protein>
    <submittedName>
        <fullName evidence="1">Uncharacterized protein LOC115583757</fullName>
    </submittedName>
</protein>
<proteinExistence type="predicted"/>
<organism evidence="1 2">
    <name type="scientific">Scomber scombrus</name>
    <name type="common">Atlantic mackerel</name>
    <name type="synonym">Scomber vernalis</name>
    <dbReference type="NCBI Taxonomy" id="13677"/>
    <lineage>
        <taxon>Eukaryota</taxon>
        <taxon>Metazoa</taxon>
        <taxon>Chordata</taxon>
        <taxon>Craniata</taxon>
        <taxon>Vertebrata</taxon>
        <taxon>Euteleostomi</taxon>
        <taxon>Actinopterygii</taxon>
        <taxon>Neopterygii</taxon>
        <taxon>Teleostei</taxon>
        <taxon>Neoteleostei</taxon>
        <taxon>Acanthomorphata</taxon>
        <taxon>Pelagiaria</taxon>
        <taxon>Scombriformes</taxon>
        <taxon>Scombridae</taxon>
        <taxon>Scomber</taxon>
    </lineage>
</organism>